<keyword evidence="1" id="KW-0521">NADP</keyword>
<dbReference type="WBParaSite" id="HPBE_0000041201-mRNA-1">
    <property type="protein sequence ID" value="HPBE_0000041201-mRNA-1"/>
    <property type="gene ID" value="HPBE_0000041201"/>
</dbReference>
<dbReference type="InterPro" id="IPR002347">
    <property type="entry name" value="SDR_fam"/>
</dbReference>
<evidence type="ECO:0000313" key="6">
    <source>
        <dbReference type="WBParaSite" id="HPBE_0000041201-mRNA-1"/>
    </source>
</evidence>
<reference evidence="4 5" key="1">
    <citation type="submission" date="2018-11" db="EMBL/GenBank/DDBJ databases">
        <authorList>
            <consortium name="Pathogen Informatics"/>
        </authorList>
    </citation>
    <scope>NUCLEOTIDE SEQUENCE [LARGE SCALE GENOMIC DNA]</scope>
</reference>
<gene>
    <name evidence="4" type="ORF">HPBE_LOCUS413</name>
</gene>
<dbReference type="GO" id="GO:0016491">
    <property type="term" value="F:oxidoreductase activity"/>
    <property type="evidence" value="ECO:0007669"/>
    <property type="project" value="TreeGrafter"/>
</dbReference>
<dbReference type="PRINTS" id="PR00080">
    <property type="entry name" value="SDRFAMILY"/>
</dbReference>
<evidence type="ECO:0000313" key="5">
    <source>
        <dbReference type="Proteomes" id="UP000050761"/>
    </source>
</evidence>
<dbReference type="Proteomes" id="UP000050761">
    <property type="component" value="Unassembled WGS sequence"/>
</dbReference>
<evidence type="ECO:0000313" key="4">
    <source>
        <dbReference type="EMBL" id="VDO18795.1"/>
    </source>
</evidence>
<dbReference type="AlphaFoldDB" id="A0A183F2P1"/>
<dbReference type="GO" id="GO:0005737">
    <property type="term" value="C:cytoplasm"/>
    <property type="evidence" value="ECO:0007669"/>
    <property type="project" value="TreeGrafter"/>
</dbReference>
<proteinExistence type="inferred from homology"/>
<dbReference type="PANTHER" id="PTHR43544:SF7">
    <property type="entry name" value="NADB-LER2"/>
    <property type="match status" value="1"/>
</dbReference>
<protein>
    <submittedName>
        <fullName evidence="6">Oxidoreductase</fullName>
    </submittedName>
</protein>
<comment type="similarity">
    <text evidence="3">Belongs to the short-chain dehydrogenases/reductases (SDR) family.</text>
</comment>
<evidence type="ECO:0000256" key="3">
    <source>
        <dbReference type="RuleBase" id="RU000363"/>
    </source>
</evidence>
<dbReference type="PANTHER" id="PTHR43544">
    <property type="entry name" value="SHORT-CHAIN DEHYDROGENASE/REDUCTASE"/>
    <property type="match status" value="1"/>
</dbReference>
<keyword evidence="2" id="KW-0560">Oxidoreductase</keyword>
<evidence type="ECO:0000256" key="1">
    <source>
        <dbReference type="ARBA" id="ARBA00022857"/>
    </source>
</evidence>
<dbReference type="PRINTS" id="PR00081">
    <property type="entry name" value="GDHRDH"/>
</dbReference>
<sequence>MVFPASVFITGANRGIGLGLVREFLKTPSIKHVIAGARDPDSAKVKLIVGESGLNLLLNNAGALPPYFTNGPISRETFMKCLNVNVLGTAVLSQMFLPLLRKGSSQVSGDHLGIDRAAIVNISSLFASVELNDSGSGEVGWLAYKVSKTALNQLGKTMAVDLKDDKILVAQFCPGWVQTEMGNMGGVTAAITVEESASALVKSMANLTEEHNGGFFDRDLKMVFPASVFITGANRGIGLGLVREFLKVEAVKHVIAGARDPNNAKELNAITDKRLRIVKVDIESDESINDAYVQVEAVVGEDGLNVLLNNAGVLPPYFTNGEISRETFMKCLNVNVLGTAIISQTFLPLLRKASSLVSGDHLGIDRAAIVNISSFWASIELNEDGSGVLGSLAYKVSKSALNQLGKTMAIDLKEDNILVAQFCPGWVQTDMGNMGGRTAAITVSDIFWSFYRFNIDQRMRIGSKSVRKVHSELYVNLGTYA</sequence>
<dbReference type="InterPro" id="IPR051468">
    <property type="entry name" value="Fungal_SecMetab_SDRs"/>
</dbReference>
<dbReference type="Gene3D" id="3.40.50.720">
    <property type="entry name" value="NAD(P)-binding Rossmann-like Domain"/>
    <property type="match status" value="3"/>
</dbReference>
<evidence type="ECO:0000256" key="2">
    <source>
        <dbReference type="ARBA" id="ARBA00023002"/>
    </source>
</evidence>
<dbReference type="EMBL" id="UZAH01000275">
    <property type="protein sequence ID" value="VDO18795.1"/>
    <property type="molecule type" value="Genomic_DNA"/>
</dbReference>
<dbReference type="InterPro" id="IPR036291">
    <property type="entry name" value="NAD(P)-bd_dom_sf"/>
</dbReference>
<accession>A0A183F2P1</accession>
<organism evidence="5 6">
    <name type="scientific">Heligmosomoides polygyrus</name>
    <name type="common">Parasitic roundworm</name>
    <dbReference type="NCBI Taxonomy" id="6339"/>
    <lineage>
        <taxon>Eukaryota</taxon>
        <taxon>Metazoa</taxon>
        <taxon>Ecdysozoa</taxon>
        <taxon>Nematoda</taxon>
        <taxon>Chromadorea</taxon>
        <taxon>Rhabditida</taxon>
        <taxon>Rhabditina</taxon>
        <taxon>Rhabditomorpha</taxon>
        <taxon>Strongyloidea</taxon>
        <taxon>Heligmosomidae</taxon>
        <taxon>Heligmosomoides</taxon>
    </lineage>
</organism>
<dbReference type="CDD" id="cd05325">
    <property type="entry name" value="carb_red_sniffer_like_SDR_c"/>
    <property type="match status" value="2"/>
</dbReference>
<keyword evidence="5" id="KW-1185">Reference proteome</keyword>
<dbReference type="OrthoDB" id="7289984at2759"/>
<dbReference type="Pfam" id="PF00106">
    <property type="entry name" value="adh_short"/>
    <property type="match status" value="2"/>
</dbReference>
<reference evidence="6" key="2">
    <citation type="submission" date="2019-09" db="UniProtKB">
        <authorList>
            <consortium name="WormBaseParasite"/>
        </authorList>
    </citation>
    <scope>IDENTIFICATION</scope>
</reference>
<name>A0A183F2P1_HELPZ</name>
<accession>A0A3P7WZ97</accession>
<dbReference type="SUPFAM" id="SSF51735">
    <property type="entry name" value="NAD(P)-binding Rossmann-fold domains"/>
    <property type="match status" value="2"/>
</dbReference>